<feature type="domain" description="Xaa-Pro dipeptidyl-peptidase C-terminal" evidence="2">
    <location>
        <begin position="386"/>
        <end position="663"/>
    </location>
</feature>
<organism evidence="3 4">
    <name type="scientific">Gaopeijia maritima</name>
    <dbReference type="NCBI Taxonomy" id="3119007"/>
    <lineage>
        <taxon>Bacteria</taxon>
        <taxon>Pseudomonadati</taxon>
        <taxon>Gemmatimonadota</taxon>
        <taxon>Longimicrobiia</taxon>
        <taxon>Gaopeijiales</taxon>
        <taxon>Gaopeijiaceae</taxon>
        <taxon>Gaopeijia</taxon>
    </lineage>
</organism>
<dbReference type="Pfam" id="PF02129">
    <property type="entry name" value="Peptidase_S15"/>
    <property type="match status" value="1"/>
</dbReference>
<dbReference type="Gene3D" id="1.10.3020.10">
    <property type="entry name" value="alpha-amino acid ester hydrolase ( Helical cap domain)"/>
    <property type="match status" value="1"/>
</dbReference>
<evidence type="ECO:0000259" key="2">
    <source>
        <dbReference type="SMART" id="SM00939"/>
    </source>
</evidence>
<dbReference type="InterPro" id="IPR013736">
    <property type="entry name" value="Xaa-Pro_dipept_C"/>
</dbReference>
<accession>A0ABU9E465</accession>
<dbReference type="InterPro" id="IPR050585">
    <property type="entry name" value="Xaa-Pro_dipeptidyl-ppase/CocE"/>
</dbReference>
<dbReference type="PANTHER" id="PTHR43056:SF10">
    <property type="entry name" value="COCE_NOND FAMILY, PUTATIVE (AFU_ORTHOLOGUE AFUA_7G00600)-RELATED"/>
    <property type="match status" value="1"/>
</dbReference>
<dbReference type="GO" id="GO:0016787">
    <property type="term" value="F:hydrolase activity"/>
    <property type="evidence" value="ECO:0007669"/>
    <property type="project" value="UniProtKB-KW"/>
</dbReference>
<dbReference type="InterPro" id="IPR000383">
    <property type="entry name" value="Xaa-Pro-like_dom"/>
</dbReference>
<dbReference type="SUPFAM" id="SSF53474">
    <property type="entry name" value="alpha/beta-Hydrolases"/>
    <property type="match status" value="1"/>
</dbReference>
<gene>
    <name evidence="3" type="ORF">WI372_00775</name>
</gene>
<comment type="caution">
    <text evidence="3">The sequence shown here is derived from an EMBL/GenBank/DDBJ whole genome shotgun (WGS) entry which is preliminary data.</text>
</comment>
<proteinExistence type="predicted"/>
<dbReference type="PANTHER" id="PTHR43056">
    <property type="entry name" value="PEPTIDASE S9 PROLYL OLIGOPEPTIDASE"/>
    <property type="match status" value="1"/>
</dbReference>
<keyword evidence="1 3" id="KW-0378">Hydrolase</keyword>
<dbReference type="Gene3D" id="3.40.50.1820">
    <property type="entry name" value="alpha/beta hydrolase"/>
    <property type="match status" value="1"/>
</dbReference>
<keyword evidence="4" id="KW-1185">Reference proteome</keyword>
<dbReference type="InterPro" id="IPR008979">
    <property type="entry name" value="Galactose-bd-like_sf"/>
</dbReference>
<sequence length="669" mass="73235">MNRIIGWGPEGVISRREFTRWVALGSVVAALPGCAGEEHADPDDAEARVAALRGDGRPTLLDNVRVPMRDGVALATDVWIPSRGGRPLDGPFPVVLERTPYGRNLPSRSERSRAAPDRAESRAEVAARFTARGFVVVYQDCRGRYDSEGEYEKYVDDAEDGFDCCAWIVEQPWCDGRIGTKGLSYAAHTQAALASLGAPGLASMFLDSGGFANAYQGGIRQGGAFELKQATWAHRNALVAPEVLADPEAKAALEAVDLHAWFARMPWAPGDSPVAAAPDYEAYLFEQWRAGTFDDYWKVPGLWAEGYHDVWPDVPMVHMSSWYDPYPRTAVDNYRGLRAAGKRDVRLILGPWTHGDRSLTWAGEVDFGADAVIDGQGAPDFWELRLRWFEHTLHGLTNDVASGPRVRYFVMGGGPGDRDAQGRLRHGGRWRTAADWPIPGTETRRLHLRAEGALTESAPDAAAELAWTHDPRDPVPTIGGAITSGRPIMEGGAYDQVEGPEFFGSSVMGRPLSDRPDVLAFRSPPLESAVEVTGPIEVELWVSSDAPDTDLTIKLVDEYPPSEALPDGFAMILTDGILRLRYRDSFERPSLLEPGRVYRVQVTAFPTSNLFAAGHRIRLDIASSNFPKYDLNFGTGEPEGSATEVRTARNTLHLSPERPSALLLPVVPG</sequence>
<evidence type="ECO:0000313" key="4">
    <source>
        <dbReference type="Proteomes" id="UP001484239"/>
    </source>
</evidence>
<evidence type="ECO:0000313" key="3">
    <source>
        <dbReference type="EMBL" id="MEK9499511.1"/>
    </source>
</evidence>
<dbReference type="SMART" id="SM00939">
    <property type="entry name" value="PepX_C"/>
    <property type="match status" value="1"/>
</dbReference>
<dbReference type="SUPFAM" id="SSF49785">
    <property type="entry name" value="Galactose-binding domain-like"/>
    <property type="match status" value="1"/>
</dbReference>
<dbReference type="NCBIfam" id="TIGR00976">
    <property type="entry name" value="CocE_NonD"/>
    <property type="match status" value="1"/>
</dbReference>
<dbReference type="PROSITE" id="PS51318">
    <property type="entry name" value="TAT"/>
    <property type="match status" value="1"/>
</dbReference>
<name>A0ABU9E465_9BACT</name>
<dbReference type="Gene3D" id="2.60.120.260">
    <property type="entry name" value="Galactose-binding domain-like"/>
    <property type="match status" value="1"/>
</dbReference>
<dbReference type="EMBL" id="JBBHLI010000001">
    <property type="protein sequence ID" value="MEK9499511.1"/>
    <property type="molecule type" value="Genomic_DNA"/>
</dbReference>
<dbReference type="Proteomes" id="UP001484239">
    <property type="component" value="Unassembled WGS sequence"/>
</dbReference>
<reference evidence="3 4" key="1">
    <citation type="submission" date="2024-02" db="EMBL/GenBank/DDBJ databases">
        <title>A novel Gemmatimonadota bacterium.</title>
        <authorList>
            <person name="Du Z.-J."/>
            <person name="Ye Y.-Q."/>
        </authorList>
    </citation>
    <scope>NUCLEOTIDE SEQUENCE [LARGE SCALE GENOMIC DNA]</scope>
    <source>
        <strain evidence="3 4">DH-20</strain>
    </source>
</reference>
<dbReference type="InterPro" id="IPR006311">
    <property type="entry name" value="TAT_signal"/>
</dbReference>
<evidence type="ECO:0000256" key="1">
    <source>
        <dbReference type="ARBA" id="ARBA00022801"/>
    </source>
</evidence>
<protein>
    <submittedName>
        <fullName evidence="3">CocE/NonD family hydrolase</fullName>
    </submittedName>
</protein>
<dbReference type="RefSeq" id="WP_405276273.1">
    <property type="nucleotide sequence ID" value="NZ_JBBHLI010000001.1"/>
</dbReference>
<dbReference type="Pfam" id="PF08530">
    <property type="entry name" value="PepX_C"/>
    <property type="match status" value="1"/>
</dbReference>
<dbReference type="InterPro" id="IPR029058">
    <property type="entry name" value="AB_hydrolase_fold"/>
</dbReference>
<dbReference type="InterPro" id="IPR005674">
    <property type="entry name" value="CocE/Ser_esterase"/>
</dbReference>